<sequence>MTGYRPACPLCGRHETRFHAEAHDIEYCTSDESWIWHACDPCGVLFIDPMPVDRLGTIYPANYYSYGAGEAGGKASTVQKIKEALDRRRFKSLLSTVRGNQLSVLDIGGGSGWLLDMVRDADPRVTQTTVVDLDAGAAGLARAKGHTFVQGRIEDAALDGTFDFILMLNLIEHVADPRAMLAKVRRLLKPGGQLFIKTPNYASLDARLFRHRSWAGFHTPRHFVLFQRRSLETLARECGLEPVSFSYTQGAPFWSVSLLEELRRLGLVRITAERPAVTHPLIPALQAASAAFDFLRRPFAPLSQMELVLKPAE</sequence>
<keyword evidence="1" id="KW-0489">Methyltransferase</keyword>
<dbReference type="Pfam" id="PF13489">
    <property type="entry name" value="Methyltransf_23"/>
    <property type="match status" value="1"/>
</dbReference>
<dbReference type="CDD" id="cd02440">
    <property type="entry name" value="AdoMet_MTases"/>
    <property type="match status" value="1"/>
</dbReference>
<dbReference type="STRING" id="1117702.AQZ52_09600"/>
<dbReference type="GO" id="GO:0008168">
    <property type="term" value="F:methyltransferase activity"/>
    <property type="evidence" value="ECO:0007669"/>
    <property type="project" value="UniProtKB-KW"/>
</dbReference>
<dbReference type="Proteomes" id="UP000058012">
    <property type="component" value="Unassembled WGS sequence"/>
</dbReference>
<organism evidence="1 2">
    <name type="scientific">Novosphingobium fuchskuhlense</name>
    <dbReference type="NCBI Taxonomy" id="1117702"/>
    <lineage>
        <taxon>Bacteria</taxon>
        <taxon>Pseudomonadati</taxon>
        <taxon>Pseudomonadota</taxon>
        <taxon>Alphaproteobacteria</taxon>
        <taxon>Sphingomonadales</taxon>
        <taxon>Sphingomonadaceae</taxon>
        <taxon>Novosphingobium</taxon>
    </lineage>
</organism>
<keyword evidence="2" id="KW-1185">Reference proteome</keyword>
<dbReference type="OrthoDB" id="9777638at2"/>
<evidence type="ECO:0000313" key="1">
    <source>
        <dbReference type="EMBL" id="KUR71905.1"/>
    </source>
</evidence>
<proteinExistence type="predicted"/>
<dbReference type="PANTHER" id="PTHR43861">
    <property type="entry name" value="TRANS-ACONITATE 2-METHYLTRANSFERASE-RELATED"/>
    <property type="match status" value="1"/>
</dbReference>
<dbReference type="GO" id="GO:0032259">
    <property type="term" value="P:methylation"/>
    <property type="evidence" value="ECO:0007669"/>
    <property type="project" value="UniProtKB-KW"/>
</dbReference>
<gene>
    <name evidence="1" type="ORF">AQZ52_09600</name>
</gene>
<accession>A0A117UW36</accession>
<dbReference type="EMBL" id="LLZS01000006">
    <property type="protein sequence ID" value="KUR71905.1"/>
    <property type="molecule type" value="Genomic_DNA"/>
</dbReference>
<evidence type="ECO:0000313" key="2">
    <source>
        <dbReference type="Proteomes" id="UP000058012"/>
    </source>
</evidence>
<dbReference type="SUPFAM" id="SSF53335">
    <property type="entry name" value="S-adenosyl-L-methionine-dependent methyltransferases"/>
    <property type="match status" value="1"/>
</dbReference>
<reference evidence="1 2" key="1">
    <citation type="submission" date="2015-10" db="EMBL/GenBank/DDBJ databases">
        <title>Draft genome sequence of Novosphingobium fuchskuhlense DSM 25065 isolated from a surface water sample of the southwest basin of Lake Grosse Fuchskuhle.</title>
        <authorList>
            <person name="Ruckert C."/>
            <person name="Winkler A."/>
            <person name="Glaeser J."/>
            <person name="Grossart H.-P."/>
            <person name="Kalinowski J."/>
            <person name="Glaeser S."/>
        </authorList>
    </citation>
    <scope>NUCLEOTIDE SEQUENCE [LARGE SCALE GENOMIC DNA]</scope>
    <source>
        <strain evidence="1 2">FNE08-7</strain>
    </source>
</reference>
<name>A0A117UW36_9SPHN</name>
<keyword evidence="1" id="KW-0808">Transferase</keyword>
<dbReference type="AlphaFoldDB" id="A0A117UW36"/>
<dbReference type="InterPro" id="IPR029063">
    <property type="entry name" value="SAM-dependent_MTases_sf"/>
</dbReference>
<comment type="caution">
    <text evidence="1">The sequence shown here is derived from an EMBL/GenBank/DDBJ whole genome shotgun (WGS) entry which is preliminary data.</text>
</comment>
<protein>
    <submittedName>
        <fullName evidence="1">Methyltransferase</fullName>
    </submittedName>
</protein>
<dbReference type="Gene3D" id="3.40.50.150">
    <property type="entry name" value="Vaccinia Virus protein VP39"/>
    <property type="match status" value="1"/>
</dbReference>